<name>A0A4R3NSY4_9HYPH</name>
<evidence type="ECO:0000313" key="2">
    <source>
        <dbReference type="Proteomes" id="UP000295097"/>
    </source>
</evidence>
<organism evidence="1 2">
    <name type="scientific">Martelella mediterranea</name>
    <dbReference type="NCBI Taxonomy" id="293089"/>
    <lineage>
        <taxon>Bacteria</taxon>
        <taxon>Pseudomonadati</taxon>
        <taxon>Pseudomonadota</taxon>
        <taxon>Alphaproteobacteria</taxon>
        <taxon>Hyphomicrobiales</taxon>
        <taxon>Aurantimonadaceae</taxon>
        <taxon>Martelella</taxon>
    </lineage>
</organism>
<sequence>MGLDQLAEYIGKEQAYIGDLLLKEGIENLADACEEIGIQKQCDLVHKEKYKSMTRLFLAGNKTRRRMFLEGLGDDIVRRTFLIAVAFEIRCAEAYAETLQKYDPMPRLGQAKTSSLLQYAAAAQSLQESYPSLWPFQDHDPFDEG</sequence>
<reference evidence="1 2" key="1">
    <citation type="submission" date="2019-03" db="EMBL/GenBank/DDBJ databases">
        <title>Freshwater and sediment microbial communities from various areas in North America, analyzing microbe dynamics in response to fracking.</title>
        <authorList>
            <person name="Lamendella R."/>
        </authorList>
    </citation>
    <scope>NUCLEOTIDE SEQUENCE [LARGE SCALE GENOMIC DNA]</scope>
    <source>
        <strain evidence="1 2">175.2</strain>
    </source>
</reference>
<gene>
    <name evidence="1" type="ORF">EDC90_102665</name>
</gene>
<dbReference type="Proteomes" id="UP000295097">
    <property type="component" value="Unassembled WGS sequence"/>
</dbReference>
<protein>
    <submittedName>
        <fullName evidence="1">Uncharacterized protein</fullName>
    </submittedName>
</protein>
<comment type="caution">
    <text evidence="1">The sequence shown here is derived from an EMBL/GenBank/DDBJ whole genome shotgun (WGS) entry which is preliminary data.</text>
</comment>
<proteinExistence type="predicted"/>
<dbReference type="RefSeq" id="WP_207903924.1">
    <property type="nucleotide sequence ID" value="NZ_SMAR01000026.1"/>
</dbReference>
<accession>A0A4R3NSY4</accession>
<dbReference type="EMBL" id="SMAR01000026">
    <property type="protein sequence ID" value="TCT35410.1"/>
    <property type="molecule type" value="Genomic_DNA"/>
</dbReference>
<dbReference type="AlphaFoldDB" id="A0A4R3NSY4"/>
<evidence type="ECO:0000313" key="1">
    <source>
        <dbReference type="EMBL" id="TCT35410.1"/>
    </source>
</evidence>
<keyword evidence="2" id="KW-1185">Reference proteome</keyword>